<dbReference type="GO" id="GO:0004519">
    <property type="term" value="F:endonuclease activity"/>
    <property type="evidence" value="ECO:0007669"/>
    <property type="project" value="InterPro"/>
</dbReference>
<dbReference type="AlphaFoldDB" id="A0A1F8ELC9"/>
<evidence type="ECO:0000313" key="3">
    <source>
        <dbReference type="Proteomes" id="UP000177117"/>
    </source>
</evidence>
<dbReference type="PROSITE" id="PS50819">
    <property type="entry name" value="INTEIN_ENDONUCLEASE"/>
    <property type="match status" value="1"/>
</dbReference>
<dbReference type="InterPro" id="IPR004042">
    <property type="entry name" value="Intein_endonuc_central"/>
</dbReference>
<reference evidence="2 3" key="1">
    <citation type="journal article" date="2016" name="Nat. Commun.">
        <title>Thousands of microbial genomes shed light on interconnected biogeochemical processes in an aquifer system.</title>
        <authorList>
            <person name="Anantharaman K."/>
            <person name="Brown C.T."/>
            <person name="Hug L.A."/>
            <person name="Sharon I."/>
            <person name="Castelle C.J."/>
            <person name="Probst A.J."/>
            <person name="Thomas B.C."/>
            <person name="Singh A."/>
            <person name="Wilkins M.J."/>
            <person name="Karaoz U."/>
            <person name="Brodie E.L."/>
            <person name="Williams K.H."/>
            <person name="Hubbard S.S."/>
            <person name="Banfield J.F."/>
        </authorList>
    </citation>
    <scope>NUCLEOTIDE SEQUENCE [LARGE SCALE GENOMIC DNA]</scope>
</reference>
<dbReference type="InterPro" id="IPR004860">
    <property type="entry name" value="LAGLIDADG_dom"/>
</dbReference>
<feature type="domain" description="DOD-type homing endonuclease" evidence="1">
    <location>
        <begin position="151"/>
        <end position="299"/>
    </location>
</feature>
<evidence type="ECO:0000259" key="1">
    <source>
        <dbReference type="PROSITE" id="PS50819"/>
    </source>
</evidence>
<dbReference type="InterPro" id="IPR006142">
    <property type="entry name" value="INTEIN"/>
</dbReference>
<dbReference type="Gene3D" id="3.10.28.10">
    <property type="entry name" value="Homing endonucleases"/>
    <property type="match status" value="1"/>
</dbReference>
<protein>
    <recommendedName>
        <fullName evidence="1">DOD-type homing endonuclease domain-containing protein</fullName>
    </recommendedName>
</protein>
<name>A0A1F8ELC9_9BACT</name>
<dbReference type="Pfam" id="PF14528">
    <property type="entry name" value="LAGLIDADG_3"/>
    <property type="match status" value="1"/>
</dbReference>
<accession>A0A1F8ELC9</accession>
<dbReference type="Proteomes" id="UP000177117">
    <property type="component" value="Unassembled WGS sequence"/>
</dbReference>
<organism evidence="2 3">
    <name type="scientific">Candidatus Yanofskybacteria bacterium RIFCSPHIGHO2_01_FULL_41_53</name>
    <dbReference type="NCBI Taxonomy" id="1802663"/>
    <lineage>
        <taxon>Bacteria</taxon>
        <taxon>Candidatus Yanofskyibacteriota</taxon>
    </lineage>
</organism>
<gene>
    <name evidence="2" type="ORF">A2650_00805</name>
</gene>
<dbReference type="SUPFAM" id="SSF55608">
    <property type="entry name" value="Homing endonucleases"/>
    <property type="match status" value="1"/>
</dbReference>
<evidence type="ECO:0000313" key="2">
    <source>
        <dbReference type="EMBL" id="OGN01408.1"/>
    </source>
</evidence>
<comment type="caution">
    <text evidence="2">The sequence shown here is derived from an EMBL/GenBank/DDBJ whole genome shotgun (WGS) entry which is preliminary data.</text>
</comment>
<dbReference type="PRINTS" id="PR00379">
    <property type="entry name" value="INTEIN"/>
</dbReference>
<dbReference type="EMBL" id="MGJD01000006">
    <property type="protein sequence ID" value="OGN01408.1"/>
    <property type="molecule type" value="Genomic_DNA"/>
</dbReference>
<dbReference type="GO" id="GO:0016539">
    <property type="term" value="P:intein-mediated protein splicing"/>
    <property type="evidence" value="ECO:0007669"/>
    <property type="project" value="InterPro"/>
</dbReference>
<proteinExistence type="predicted"/>
<dbReference type="InterPro" id="IPR027434">
    <property type="entry name" value="Homing_endonucl"/>
</dbReference>
<sequence>MANSYIEKYPSRVKFRPNKQRRFILLIQNKLDANAEDISKIVGTSPRTIRDWRRERINMSFSALKILSRKAKISLPSNIRVLKPFWYTRIGAKAGGVTVLRKYGRIGGDPEYRRARWYEWWNKTGKYRHSYLRNSPLPFHKPGHSKNLAELVGVFIGDGGLTKYQAKITLHHKDDKQYIKFVSNLITKLFRVPIKIHHRPNISVKDIVISRVNLVAYLNRLGLPVGNKIKQNIDIPAWIKENSDYSMACLRGLVDTDGCIFTHRYRVGSKKYSYKKISFATASHPLMKSVKNILKNLEIKPYINKEELRIENQNGVIKYFNIIGSHNPKHLRKYHN</sequence>